<comment type="caution">
    <text evidence="1">The sequence shown here is derived from an EMBL/GenBank/DDBJ whole genome shotgun (WGS) entry which is preliminary data.</text>
</comment>
<evidence type="ECO:0000313" key="2">
    <source>
        <dbReference type="Proteomes" id="UP001205609"/>
    </source>
</evidence>
<accession>A0ABT2F0S7</accession>
<keyword evidence="2" id="KW-1185">Reference proteome</keyword>
<sequence>MTLHYALKKLDSTVVSQYFDGIQLPADYLKLFQEGNLFSVGKWRFYLVQDKDNFKKTALHFKAMNARSEQKDYWEITTDRDAYSLGYKKNNSCHRFIYPFRAMAHKKYKGKNRTYKQWRWRGFLKKNIFSTYRVLMIKG</sequence>
<dbReference type="EMBL" id="JANUXY010000003">
    <property type="protein sequence ID" value="MCS4485942.1"/>
    <property type="molecule type" value="Genomic_DNA"/>
</dbReference>
<proteinExistence type="predicted"/>
<reference evidence="1 2" key="1">
    <citation type="journal article" date="2023" name="Int. J. Syst. Evol. Microbiol.">
        <title>Streptococcus sciuri sp. nov., Staphylococcus marylandisciuri sp. nov. and Staphylococcus americanisciuri sp. nov., isolated from faeces of eastern grey squirrel (Sciurus carolinensis).</title>
        <authorList>
            <person name="Volokhov D.V."/>
            <person name="Zagorodnyaya T.A."/>
            <person name="Furtak V.A."/>
            <person name="Nattanmai G."/>
            <person name="Randall L."/>
            <person name="Jose S."/>
            <person name="Gao Y."/>
            <person name="Eisenberg T."/>
            <person name="Delmonte P."/>
            <person name="Blom J."/>
            <person name="Mitchell K.K."/>
        </authorList>
    </citation>
    <scope>NUCLEOTIDE SEQUENCE [LARGE SCALE GENOMIC DNA]</scope>
    <source>
        <strain evidence="1 2">GRT3</strain>
    </source>
</reference>
<evidence type="ECO:0000313" key="1">
    <source>
        <dbReference type="EMBL" id="MCS4485942.1"/>
    </source>
</evidence>
<organism evidence="1 2">
    <name type="scientific">Staphylococcus americanisciuri</name>
    <dbReference type="NCBI Taxonomy" id="2973940"/>
    <lineage>
        <taxon>Bacteria</taxon>
        <taxon>Bacillati</taxon>
        <taxon>Bacillota</taxon>
        <taxon>Bacilli</taxon>
        <taxon>Bacillales</taxon>
        <taxon>Staphylococcaceae</taxon>
        <taxon>Staphylococcus</taxon>
    </lineage>
</organism>
<dbReference type="Proteomes" id="UP001205609">
    <property type="component" value="Unassembled WGS sequence"/>
</dbReference>
<name>A0ABT2F0S7_9STAP</name>
<gene>
    <name evidence="1" type="ORF">NXS11_03435</name>
</gene>
<protein>
    <submittedName>
        <fullName evidence="1">Uncharacterized protein</fullName>
    </submittedName>
</protein>
<dbReference type="RefSeq" id="WP_259198667.1">
    <property type="nucleotide sequence ID" value="NZ_JANUXY010000003.1"/>
</dbReference>